<evidence type="ECO:0000256" key="1">
    <source>
        <dbReference type="SAM" id="Phobius"/>
    </source>
</evidence>
<name>A0A653E0R8_9PSED</name>
<organism evidence="2">
    <name type="scientific">Pseudomonas marincola</name>
    <dbReference type="NCBI Taxonomy" id="437900"/>
    <lineage>
        <taxon>Bacteria</taxon>
        <taxon>Pseudomonadati</taxon>
        <taxon>Pseudomonadota</taxon>
        <taxon>Gammaproteobacteria</taxon>
        <taxon>Pseudomonadales</taxon>
        <taxon>Pseudomonadaceae</taxon>
        <taxon>Pseudomonas</taxon>
    </lineage>
</organism>
<feature type="transmembrane region" description="Helical" evidence="1">
    <location>
        <begin position="67"/>
        <end position="89"/>
    </location>
</feature>
<evidence type="ECO:0000313" key="2">
    <source>
        <dbReference type="EMBL" id="VEV95634.1"/>
    </source>
</evidence>
<feature type="transmembrane region" description="Helical" evidence="1">
    <location>
        <begin position="260"/>
        <end position="278"/>
    </location>
</feature>
<dbReference type="AlphaFoldDB" id="A0A653E0R8"/>
<proteinExistence type="predicted"/>
<dbReference type="EMBL" id="LR215729">
    <property type="protein sequence ID" value="VEV95634.1"/>
    <property type="molecule type" value="Genomic_DNA"/>
</dbReference>
<keyword evidence="1" id="KW-0472">Membrane</keyword>
<reference evidence="2" key="1">
    <citation type="submission" date="2019-02" db="EMBL/GenBank/DDBJ databases">
        <authorList>
            <consortium name="Genoscope - CEA"/>
            <person name="William W."/>
        </authorList>
    </citation>
    <scope>NUCLEOTIDE SEQUENCE [LARGE SCALE GENOMIC DNA]</scope>
    <source>
        <strain evidence="2">YSy11</strain>
    </source>
</reference>
<sequence>MADRKYERLPQAGDFEKKNGVEVVYFSPKPLPTGGPAFSDKKLQGDANNTYMDFSISKDIFEFGVRCYVGSVVFISSLFFLFSLFTGFAGTYLGRPFWSTWLYHFLNPYAWGFVAFMVGLYCFVIFRAIRLIGTRPPIRFNRERREVAFVLKKWDAPRFVPWENVIVCASASQNITQYGATNSFALMLGLRDAESGDVLWVTAPHGSLSLAVAEWEAIRVYMEEGLSALPVLTESDEMFEEGTVPFFYFCRKTYRENHSWLAYFFGFVLLQFFSGWTLPCYISNWISNRPKAAYPKSVIEWSKPLPPEQHAKPSAELLEQSAQARKAYAKGKTFLQHFGIDEVDEDFV</sequence>
<protein>
    <submittedName>
        <fullName evidence="2">Uncharacterized protein</fullName>
    </submittedName>
</protein>
<feature type="transmembrane region" description="Helical" evidence="1">
    <location>
        <begin position="109"/>
        <end position="129"/>
    </location>
</feature>
<dbReference type="RefSeq" id="WP_239655497.1">
    <property type="nucleotide sequence ID" value="NZ_LR215729.2"/>
</dbReference>
<keyword evidence="1" id="KW-0812">Transmembrane</keyword>
<accession>A0A653E0R8</accession>
<gene>
    <name evidence="2" type="ORF">PMYSY11_0587</name>
</gene>
<keyword evidence="1" id="KW-1133">Transmembrane helix</keyword>